<comment type="subcellular location">
    <subcellularLocation>
        <location evidence="9">Cell membrane</location>
        <topology evidence="9">Single-pass membrane protein</topology>
    </subcellularLocation>
    <subcellularLocation>
        <location evidence="1">Membrane</location>
        <topology evidence="1">Single-pass membrane protein</topology>
    </subcellularLocation>
</comment>
<keyword evidence="3 9" id="KW-1003">Cell membrane</keyword>
<comment type="similarity">
    <text evidence="9">Belongs to the TatB family.</text>
</comment>
<feature type="region of interest" description="Disordered" evidence="10">
    <location>
        <begin position="67"/>
        <end position="175"/>
    </location>
</feature>
<proteinExistence type="inferred from homology"/>
<dbReference type="Pfam" id="PF02416">
    <property type="entry name" value="TatA_B_E"/>
    <property type="match status" value="1"/>
</dbReference>
<feature type="compositionally biased region" description="Basic and acidic residues" evidence="10">
    <location>
        <begin position="88"/>
        <end position="121"/>
    </location>
</feature>
<reference evidence="12 13" key="1">
    <citation type="submission" date="2013-03" db="EMBL/GenBank/DDBJ databases">
        <authorList>
            <person name="Fiebig A."/>
            <person name="Goeker M."/>
            <person name="Klenk H.-P.P."/>
        </authorList>
    </citation>
    <scope>NUCLEOTIDE SEQUENCE [LARGE SCALE GENOMIC DNA]</scope>
    <source>
        <strain evidence="12 13">DSM 17492</strain>
    </source>
</reference>
<dbReference type="PANTHER" id="PTHR33162:SF1">
    <property type="entry name" value="SEC-INDEPENDENT PROTEIN TRANSLOCASE PROTEIN TATA, CHLOROPLASTIC"/>
    <property type="match status" value="1"/>
</dbReference>
<dbReference type="NCBIfam" id="TIGR01410">
    <property type="entry name" value="tatB"/>
    <property type="match status" value="1"/>
</dbReference>
<comment type="function">
    <text evidence="9">Part of the twin-arginine translocation (Tat) system that transports large folded proteins containing a characteristic twin-arginine motif in their signal peptide across membranes. Together with TatC, TatB is part of a receptor directly interacting with Tat signal peptides. TatB may form an oligomeric binding site that transiently accommodates folded Tat precursor proteins before their translocation.</text>
</comment>
<evidence type="ECO:0000256" key="6">
    <source>
        <dbReference type="ARBA" id="ARBA00022989"/>
    </source>
</evidence>
<dbReference type="HOGENOM" id="CLU_086034_1_3_5"/>
<evidence type="ECO:0000256" key="7">
    <source>
        <dbReference type="ARBA" id="ARBA00023010"/>
    </source>
</evidence>
<comment type="caution">
    <text evidence="12">The sequence shown here is derived from an EMBL/GenBank/DDBJ whole genome shotgun (WGS) entry which is preliminary data.</text>
</comment>
<dbReference type="EMBL" id="APGJ01000007">
    <property type="protein sequence ID" value="EYD71320.1"/>
    <property type="molecule type" value="Genomic_DNA"/>
</dbReference>
<evidence type="ECO:0000313" key="12">
    <source>
        <dbReference type="EMBL" id="EYD71320.1"/>
    </source>
</evidence>
<keyword evidence="2 9" id="KW-0813">Transport</keyword>
<dbReference type="STRING" id="1122180.Lokhon_02968"/>
<keyword evidence="7 9" id="KW-0811">Translocation</keyword>
<dbReference type="RefSeq" id="WP_017927407.1">
    <property type="nucleotide sequence ID" value="NZ_KB822995.1"/>
</dbReference>
<name>A0A017HAH6_9RHOB</name>
<keyword evidence="5 9" id="KW-0653">Protein transport</keyword>
<evidence type="ECO:0000313" key="13">
    <source>
        <dbReference type="Proteomes" id="UP000025047"/>
    </source>
</evidence>
<organism evidence="12 13">
    <name type="scientific">Limimaricola hongkongensis DSM 17492</name>
    <dbReference type="NCBI Taxonomy" id="1122180"/>
    <lineage>
        <taxon>Bacteria</taxon>
        <taxon>Pseudomonadati</taxon>
        <taxon>Pseudomonadota</taxon>
        <taxon>Alphaproteobacteria</taxon>
        <taxon>Rhodobacterales</taxon>
        <taxon>Paracoccaceae</taxon>
        <taxon>Limimaricola</taxon>
    </lineage>
</organism>
<evidence type="ECO:0000256" key="11">
    <source>
        <dbReference type="SAM" id="Phobius"/>
    </source>
</evidence>
<dbReference type="AlphaFoldDB" id="A0A017HAH6"/>
<dbReference type="Gene3D" id="1.20.5.3310">
    <property type="match status" value="1"/>
</dbReference>
<dbReference type="GO" id="GO:0008320">
    <property type="term" value="F:protein transmembrane transporter activity"/>
    <property type="evidence" value="ECO:0007669"/>
    <property type="project" value="UniProtKB-UniRule"/>
</dbReference>
<sequence length="175" mass="18777">MFDLGWSELLLIGIVALIVVGPKDLPGMFRTIGRFTGKAKAMAREFSRAMEDAADESGMRDIQKTIKAAADPKGFGTDTLKKGFKPGGETEKLSQERAEARRKVEESTARAATERQAREAAEPTPEELADMEPEAAPEPKPEPISAPAEPLETAEAAPARKKTGPAPAQEDDTTS</sequence>
<gene>
    <name evidence="9" type="primary">tatB</name>
    <name evidence="12" type="ORF">Lokhon_02968</name>
</gene>
<evidence type="ECO:0000256" key="5">
    <source>
        <dbReference type="ARBA" id="ARBA00022927"/>
    </source>
</evidence>
<keyword evidence="6 9" id="KW-1133">Transmembrane helix</keyword>
<dbReference type="InterPro" id="IPR018448">
    <property type="entry name" value="TatB"/>
</dbReference>
<comment type="subunit">
    <text evidence="9">The Tat system comprises two distinct complexes: a TatABC complex, containing multiple copies of TatA, TatB and TatC subunits, and a separate TatA complex, containing only TatA subunits. Substrates initially bind to the TatABC complex, which probably triggers association of the separate TatA complex to form the active translocon.</text>
</comment>
<evidence type="ECO:0000256" key="3">
    <source>
        <dbReference type="ARBA" id="ARBA00022475"/>
    </source>
</evidence>
<evidence type="ECO:0000256" key="1">
    <source>
        <dbReference type="ARBA" id="ARBA00004167"/>
    </source>
</evidence>
<evidence type="ECO:0000256" key="4">
    <source>
        <dbReference type="ARBA" id="ARBA00022692"/>
    </source>
</evidence>
<dbReference type="GO" id="GO:0033281">
    <property type="term" value="C:TAT protein transport complex"/>
    <property type="evidence" value="ECO:0007669"/>
    <property type="project" value="UniProtKB-UniRule"/>
</dbReference>
<dbReference type="PANTHER" id="PTHR33162">
    <property type="entry name" value="SEC-INDEPENDENT PROTEIN TRANSLOCASE PROTEIN TATA, CHLOROPLASTIC"/>
    <property type="match status" value="1"/>
</dbReference>
<protein>
    <recommendedName>
        <fullName evidence="9">Sec-independent protein translocase protein TatB</fullName>
    </recommendedName>
</protein>
<evidence type="ECO:0000256" key="9">
    <source>
        <dbReference type="HAMAP-Rule" id="MF_00237"/>
    </source>
</evidence>
<dbReference type="PRINTS" id="PR01506">
    <property type="entry name" value="TATBPROTEIN"/>
</dbReference>
<evidence type="ECO:0000256" key="2">
    <source>
        <dbReference type="ARBA" id="ARBA00022448"/>
    </source>
</evidence>
<keyword evidence="8 9" id="KW-0472">Membrane</keyword>
<dbReference type="InterPro" id="IPR003369">
    <property type="entry name" value="TatA/B/E"/>
</dbReference>
<dbReference type="eggNOG" id="COG1826">
    <property type="taxonomic scope" value="Bacteria"/>
</dbReference>
<keyword evidence="13" id="KW-1185">Reference proteome</keyword>
<feature type="transmembrane region" description="Helical" evidence="11">
    <location>
        <begin position="6"/>
        <end position="25"/>
    </location>
</feature>
<dbReference type="Proteomes" id="UP000025047">
    <property type="component" value="Unassembled WGS sequence"/>
</dbReference>
<dbReference type="PATRIC" id="fig|1122180.6.peg.2947"/>
<dbReference type="HAMAP" id="MF_00237">
    <property type="entry name" value="TatB"/>
    <property type="match status" value="1"/>
</dbReference>
<feature type="compositionally biased region" description="Low complexity" evidence="10">
    <location>
        <begin position="145"/>
        <end position="157"/>
    </location>
</feature>
<feature type="compositionally biased region" description="Acidic residues" evidence="10">
    <location>
        <begin position="124"/>
        <end position="135"/>
    </location>
</feature>
<dbReference type="OrthoDB" id="7206969at2"/>
<dbReference type="GO" id="GO:0043953">
    <property type="term" value="P:protein transport by the Tat complex"/>
    <property type="evidence" value="ECO:0007669"/>
    <property type="project" value="UniProtKB-UniRule"/>
</dbReference>
<accession>A0A017HAH6</accession>
<keyword evidence="4 9" id="KW-0812">Transmembrane</keyword>
<evidence type="ECO:0000256" key="10">
    <source>
        <dbReference type="SAM" id="MobiDB-lite"/>
    </source>
</evidence>
<evidence type="ECO:0000256" key="8">
    <source>
        <dbReference type="ARBA" id="ARBA00023136"/>
    </source>
</evidence>